<reference evidence="3 4" key="1">
    <citation type="journal article" date="2013" name="Proc. Natl. Acad. Sci. U.S.A.">
        <title>The king cobra genome reveals dynamic gene evolution and adaptation in the snake venom system.</title>
        <authorList>
            <person name="Vonk F.J."/>
            <person name="Casewell N.R."/>
            <person name="Henkel C.V."/>
            <person name="Heimberg A.M."/>
            <person name="Jansen H.J."/>
            <person name="McCleary R.J."/>
            <person name="Kerkkamp H.M."/>
            <person name="Vos R.A."/>
            <person name="Guerreiro I."/>
            <person name="Calvete J.J."/>
            <person name="Wuster W."/>
            <person name="Woods A.E."/>
            <person name="Logan J.M."/>
            <person name="Harrison R.A."/>
            <person name="Castoe T.A."/>
            <person name="de Koning A.P."/>
            <person name="Pollock D.D."/>
            <person name="Yandell M."/>
            <person name="Calderon D."/>
            <person name="Renjifo C."/>
            <person name="Currier R.B."/>
            <person name="Salgado D."/>
            <person name="Pla D."/>
            <person name="Sanz L."/>
            <person name="Hyder A.S."/>
            <person name="Ribeiro J.M."/>
            <person name="Arntzen J.W."/>
            <person name="van den Thillart G.E."/>
            <person name="Boetzer M."/>
            <person name="Pirovano W."/>
            <person name="Dirks R.P."/>
            <person name="Spaink H.P."/>
            <person name="Duboule D."/>
            <person name="McGlinn E."/>
            <person name="Kini R.M."/>
            <person name="Richardson M.K."/>
        </authorList>
    </citation>
    <scope>NUCLEOTIDE SEQUENCE</scope>
    <source>
        <tissue evidence="3">Blood</tissue>
    </source>
</reference>
<dbReference type="PANTHER" id="PTHR12849:SF0">
    <property type="entry name" value="LARIAT DEBRANCHING ENZYME"/>
    <property type="match status" value="1"/>
</dbReference>
<dbReference type="SUPFAM" id="SSF56300">
    <property type="entry name" value="Metallo-dependent phosphatases"/>
    <property type="match status" value="1"/>
</dbReference>
<feature type="domain" description="Lariat debranching enzyme C-terminal" evidence="2">
    <location>
        <begin position="73"/>
        <end position="175"/>
    </location>
</feature>
<feature type="compositionally biased region" description="Low complexity" evidence="1">
    <location>
        <begin position="212"/>
        <end position="223"/>
    </location>
</feature>
<feature type="region of interest" description="Disordered" evidence="1">
    <location>
        <begin position="180"/>
        <end position="223"/>
    </location>
</feature>
<evidence type="ECO:0000259" key="2">
    <source>
        <dbReference type="SMART" id="SM01124"/>
    </source>
</evidence>
<dbReference type="OrthoDB" id="407609at2759"/>
<dbReference type="SMART" id="SM01124">
    <property type="entry name" value="DBR1"/>
    <property type="match status" value="1"/>
</dbReference>
<keyword evidence="4" id="KW-1185">Reference proteome</keyword>
<dbReference type="Pfam" id="PF05011">
    <property type="entry name" value="DBR1"/>
    <property type="match status" value="1"/>
</dbReference>
<dbReference type="GO" id="GO:0005634">
    <property type="term" value="C:nucleus"/>
    <property type="evidence" value="ECO:0007669"/>
    <property type="project" value="TreeGrafter"/>
</dbReference>
<name>V8NJA1_OPHHA</name>
<dbReference type="GO" id="GO:0000398">
    <property type="term" value="P:mRNA splicing, via spliceosome"/>
    <property type="evidence" value="ECO:0007669"/>
    <property type="project" value="TreeGrafter"/>
</dbReference>
<gene>
    <name evidence="3" type="primary">DBR1</name>
    <name evidence="3" type="ORF">L345_12214</name>
</gene>
<protein>
    <submittedName>
        <fullName evidence="3">Lariat debranching enzyme</fullName>
    </submittedName>
</protein>
<dbReference type="InterPro" id="IPR029052">
    <property type="entry name" value="Metallo-depent_PP-like"/>
</dbReference>
<dbReference type="PANTHER" id="PTHR12849">
    <property type="entry name" value="RNA LARIAT DEBRANCHING ENZYME"/>
    <property type="match status" value="1"/>
</dbReference>
<proteinExistence type="predicted"/>
<feature type="region of interest" description="Disordered" evidence="1">
    <location>
        <begin position="283"/>
        <end position="344"/>
    </location>
</feature>
<evidence type="ECO:0000313" key="3">
    <source>
        <dbReference type="EMBL" id="ETE62026.1"/>
    </source>
</evidence>
<evidence type="ECO:0000256" key="1">
    <source>
        <dbReference type="SAM" id="MobiDB-lite"/>
    </source>
</evidence>
<dbReference type="EMBL" id="AZIM01003507">
    <property type="protein sequence ID" value="ETE62026.1"/>
    <property type="molecule type" value="Genomic_DNA"/>
</dbReference>
<comment type="caution">
    <text evidence="3">The sequence shown here is derived from an EMBL/GenBank/DDBJ whole genome shotgun (WGS) entry which is preliminary data.</text>
</comment>
<dbReference type="InterPro" id="IPR007708">
    <property type="entry name" value="DBR1_C"/>
</dbReference>
<feature type="compositionally biased region" description="Acidic residues" evidence="1">
    <location>
        <begin position="333"/>
        <end position="344"/>
    </location>
</feature>
<sequence length="344" mass="39037">YYSGEKKAPILTIFIGGNHEASNHLQELPYGGWVAPNIYYLGYAGVVRYRGVRIGGLSGIFKGHDYRRGHFEYPPYNQETVRSIYHHVEGYRIGRVHFTETLELFLFCRWDYSVTEDDIKKLLEEVNHDLVIPQNFSITEACYNSDKSLQRTDLIHRISPQTTEFCARFGLVDINAKIQQRKEQHRDDVHGGEEEEEEEEKEEEEEIDTTGSMMESSTDVSSSISLNPDEILLDEDSCDDDLEASEGQSSDFSCNASEIFSDIRILPGSMVVSPSDTLDVVEDELEKSSNGNQAAEQSPSVKPLKRLSDENKEGTVGPKKIKRRNQAIYASKDEDETLDENPFS</sequence>
<dbReference type="AlphaFoldDB" id="V8NJA1"/>
<organism evidence="3 4">
    <name type="scientific">Ophiophagus hannah</name>
    <name type="common">King cobra</name>
    <name type="synonym">Naja hannah</name>
    <dbReference type="NCBI Taxonomy" id="8665"/>
    <lineage>
        <taxon>Eukaryota</taxon>
        <taxon>Metazoa</taxon>
        <taxon>Chordata</taxon>
        <taxon>Craniata</taxon>
        <taxon>Vertebrata</taxon>
        <taxon>Euteleostomi</taxon>
        <taxon>Lepidosauria</taxon>
        <taxon>Squamata</taxon>
        <taxon>Bifurcata</taxon>
        <taxon>Unidentata</taxon>
        <taxon>Episquamata</taxon>
        <taxon>Toxicofera</taxon>
        <taxon>Serpentes</taxon>
        <taxon>Colubroidea</taxon>
        <taxon>Elapidae</taxon>
        <taxon>Elapinae</taxon>
        <taxon>Ophiophagus</taxon>
    </lineage>
</organism>
<feature type="non-terminal residue" evidence="3">
    <location>
        <position position="1"/>
    </location>
</feature>
<feature type="compositionally biased region" description="Polar residues" evidence="1">
    <location>
        <begin position="288"/>
        <end position="300"/>
    </location>
</feature>
<evidence type="ECO:0000313" key="4">
    <source>
        <dbReference type="Proteomes" id="UP000018936"/>
    </source>
</evidence>
<accession>V8NJA1</accession>
<dbReference type="GO" id="GO:0008419">
    <property type="term" value="F:RNA lariat debranching enzyme activity"/>
    <property type="evidence" value="ECO:0007669"/>
    <property type="project" value="TreeGrafter"/>
</dbReference>
<feature type="compositionally biased region" description="Basic and acidic residues" evidence="1">
    <location>
        <begin position="180"/>
        <end position="192"/>
    </location>
</feature>
<feature type="compositionally biased region" description="Acidic residues" evidence="1">
    <location>
        <begin position="193"/>
        <end position="208"/>
    </location>
</feature>
<dbReference type="Proteomes" id="UP000018936">
    <property type="component" value="Unassembled WGS sequence"/>
</dbReference>